<dbReference type="GeneID" id="42039697"/>
<gene>
    <name evidence="1" type="ORF">FOIG_14522</name>
</gene>
<accession>X0ITW2</accession>
<dbReference type="EMBL" id="KK036131">
    <property type="protein sequence ID" value="EXL92312.1"/>
    <property type="molecule type" value="Genomic_DNA"/>
</dbReference>
<dbReference type="Proteomes" id="UP000030685">
    <property type="component" value="Unassembled WGS sequence"/>
</dbReference>
<sequence length="54" mass="6104">MAHQEYFSFLGPAVVLIISALSPLKHSGCWRGTEQFSTAKIPYYPTTRVWTNMA</sequence>
<reference evidence="1" key="1">
    <citation type="submission" date="2011-11" db="EMBL/GenBank/DDBJ databases">
        <title>The Genome Sequence of Fusarium oxysporum II5.</title>
        <authorList>
            <consortium name="The Broad Institute Genome Sequencing Platform"/>
            <person name="Ma L.-J."/>
            <person name="Gale L.R."/>
            <person name="Schwartz D.C."/>
            <person name="Zhou S."/>
            <person name="Corby-Kistler H."/>
            <person name="Young S.K."/>
            <person name="Zeng Q."/>
            <person name="Gargeya S."/>
            <person name="Fitzgerald M."/>
            <person name="Haas B."/>
            <person name="Abouelleil A."/>
            <person name="Alvarado L."/>
            <person name="Arachchi H.M."/>
            <person name="Berlin A."/>
            <person name="Brown A."/>
            <person name="Chapman S.B."/>
            <person name="Chen Z."/>
            <person name="Dunbar C."/>
            <person name="Freedman E."/>
            <person name="Gearin G."/>
            <person name="Goldberg J."/>
            <person name="Griggs A."/>
            <person name="Gujja S."/>
            <person name="Heiman D."/>
            <person name="Howarth C."/>
            <person name="Larson L."/>
            <person name="Lui A."/>
            <person name="MacDonald P.J.P."/>
            <person name="Montmayeur A."/>
            <person name="Murphy C."/>
            <person name="Neiman D."/>
            <person name="Pearson M."/>
            <person name="Priest M."/>
            <person name="Roberts A."/>
            <person name="Saif S."/>
            <person name="Shea T."/>
            <person name="Shenoy N."/>
            <person name="Sisk P."/>
            <person name="Stolte C."/>
            <person name="Sykes S."/>
            <person name="Wortman J."/>
            <person name="Nusbaum C."/>
            <person name="Birren B."/>
        </authorList>
    </citation>
    <scope>NUCLEOTIDE SEQUENCE [LARGE SCALE GENOMIC DNA]</scope>
    <source>
        <strain evidence="1">54006</strain>
    </source>
</reference>
<dbReference type="RefSeq" id="XP_031054402.1">
    <property type="nucleotide sequence ID" value="XM_031215781.1"/>
</dbReference>
<reference evidence="1" key="2">
    <citation type="submission" date="2014-03" db="EMBL/GenBank/DDBJ databases">
        <title>The Genome Annotation of Fusarium oxysporum II5.</title>
        <authorList>
            <consortium name="The Broad Institute Genomics Platform"/>
            <person name="Ma L.-J."/>
            <person name="Corby-Kistler H."/>
            <person name="Broz K."/>
            <person name="Gale L.R."/>
            <person name="Jonkers W."/>
            <person name="O'Donnell K."/>
            <person name="Ploetz R."/>
            <person name="Steinberg C."/>
            <person name="Schwartz D.C."/>
            <person name="VanEtten H."/>
            <person name="Zhou S."/>
            <person name="Young S.K."/>
            <person name="Zeng Q."/>
            <person name="Gargeya S."/>
            <person name="Fitzgerald M."/>
            <person name="Abouelleil A."/>
            <person name="Alvarado L."/>
            <person name="Chapman S.B."/>
            <person name="Gainer-Dewar J."/>
            <person name="Goldberg J."/>
            <person name="Griggs A."/>
            <person name="Gujja S."/>
            <person name="Hansen M."/>
            <person name="Howarth C."/>
            <person name="Imamovic A."/>
            <person name="Ireland A."/>
            <person name="Larimer J."/>
            <person name="McCowan C."/>
            <person name="Murphy C."/>
            <person name="Pearson M."/>
            <person name="Poon T.W."/>
            <person name="Priest M."/>
            <person name="Roberts A."/>
            <person name="Saif S."/>
            <person name="Shea T."/>
            <person name="Sykes S."/>
            <person name="Wortman J."/>
            <person name="Nusbaum C."/>
            <person name="Birren B."/>
        </authorList>
    </citation>
    <scope>NUCLEOTIDE SEQUENCE</scope>
    <source>
        <strain evidence="1">54006</strain>
    </source>
</reference>
<dbReference type="VEuPathDB" id="FungiDB:FOIG_14522"/>
<dbReference type="AlphaFoldDB" id="X0ITW2"/>
<proteinExistence type="predicted"/>
<evidence type="ECO:0000313" key="1">
    <source>
        <dbReference type="EMBL" id="EXL92312.1"/>
    </source>
</evidence>
<organism evidence="1">
    <name type="scientific">Fusarium odoratissimum (strain NRRL 54006)</name>
    <dbReference type="NCBI Taxonomy" id="1089451"/>
    <lineage>
        <taxon>Eukaryota</taxon>
        <taxon>Fungi</taxon>
        <taxon>Dikarya</taxon>
        <taxon>Ascomycota</taxon>
        <taxon>Pezizomycotina</taxon>
        <taxon>Sordariomycetes</taxon>
        <taxon>Hypocreomycetidae</taxon>
        <taxon>Hypocreales</taxon>
        <taxon>Nectriaceae</taxon>
        <taxon>Fusarium</taxon>
        <taxon>Fusarium oxysporum species complex</taxon>
        <taxon>Fusarium oxysporum f. sp. cubense (strain race 4)</taxon>
    </lineage>
</organism>
<name>X0ITW2_FUSO5</name>
<dbReference type="HOGENOM" id="CLU_3050392_0_0_1"/>
<protein>
    <submittedName>
        <fullName evidence="1">Uncharacterized protein</fullName>
    </submittedName>
</protein>